<dbReference type="InterPro" id="IPR036291">
    <property type="entry name" value="NAD(P)-bd_dom_sf"/>
</dbReference>
<dbReference type="PANTHER" id="PTHR43245">
    <property type="entry name" value="BIFUNCTIONAL POLYMYXIN RESISTANCE PROTEIN ARNA"/>
    <property type="match status" value="1"/>
</dbReference>
<dbReference type="AlphaFoldDB" id="A0A5C6LZY9"/>
<evidence type="ECO:0000259" key="1">
    <source>
        <dbReference type="Pfam" id="PF01370"/>
    </source>
</evidence>
<reference evidence="2 3" key="1">
    <citation type="submission" date="2019-08" db="EMBL/GenBank/DDBJ databases">
        <title>100 year-old enigma solved: identification of Planctomyces bekefii, the type genus and species of the phylum Planctomycetes.</title>
        <authorList>
            <person name="Svetlana D.N."/>
            <person name="Overmann J."/>
        </authorList>
    </citation>
    <scope>NUCLEOTIDE SEQUENCE [LARGE SCALE GENOMIC DNA]</scope>
    <source>
        <strain evidence="2">Phe10_nw2017</strain>
    </source>
</reference>
<evidence type="ECO:0000313" key="2">
    <source>
        <dbReference type="EMBL" id="TWW07938.1"/>
    </source>
</evidence>
<keyword evidence="3" id="KW-1185">Reference proteome</keyword>
<protein>
    <submittedName>
        <fullName evidence="2">Epimerase</fullName>
    </submittedName>
</protein>
<organism evidence="2 3">
    <name type="scientific">Planctomyces bekefii</name>
    <dbReference type="NCBI Taxonomy" id="1653850"/>
    <lineage>
        <taxon>Bacteria</taxon>
        <taxon>Pseudomonadati</taxon>
        <taxon>Planctomycetota</taxon>
        <taxon>Planctomycetia</taxon>
        <taxon>Planctomycetales</taxon>
        <taxon>Planctomycetaceae</taxon>
        <taxon>Planctomyces</taxon>
    </lineage>
</organism>
<dbReference type="SUPFAM" id="SSF51735">
    <property type="entry name" value="NAD(P)-binding Rossmann-fold domains"/>
    <property type="match status" value="1"/>
</dbReference>
<proteinExistence type="predicted"/>
<reference evidence="2 3" key="2">
    <citation type="submission" date="2019-08" db="EMBL/GenBank/DDBJ databases">
        <authorList>
            <person name="Henke P."/>
        </authorList>
    </citation>
    <scope>NUCLEOTIDE SEQUENCE [LARGE SCALE GENOMIC DNA]</scope>
    <source>
        <strain evidence="2">Phe10_nw2017</strain>
    </source>
</reference>
<dbReference type="Proteomes" id="UP000321083">
    <property type="component" value="Unassembled WGS sequence"/>
</dbReference>
<dbReference type="Pfam" id="PF01370">
    <property type="entry name" value="Epimerase"/>
    <property type="match status" value="1"/>
</dbReference>
<accession>A0A5C6LZY9</accession>
<gene>
    <name evidence="2" type="ORF">E3A20_29330</name>
</gene>
<comment type="caution">
    <text evidence="2">The sequence shown here is derived from an EMBL/GenBank/DDBJ whole genome shotgun (WGS) entry which is preliminary data.</text>
</comment>
<feature type="domain" description="NAD-dependent epimerase/dehydratase" evidence="1">
    <location>
        <begin position="4"/>
        <end position="256"/>
    </location>
</feature>
<sequence>MRKILITGGAGFVGRRFCRRFLEAGDHVVCVDPVAQDTGGIDPASNGWPMFDPRDFSNFHFVKQDCRQWFKQHADSDFDYVLHLAAMVGGRAMIENKPLAVVDDLAIDAEYWQWAERVHPKKTVCFSSSAAYPINFQKDGDYRLLTEDMIRFDGDLGMPDMTYGWAKLTCEYLARLAYEKHGLKSICYRPFSGYGEDQDDSYPFPSICKRAMANVGKPVLTVWGTGDQMRDFIHIEDCVDGVLTTMDRIDDGDALNLSTGIYTSFKQFARIAAEECGYFPEVQGLSDKPAGVFARGGDTSKQAACGFQYRVAFREGIRGALSWLGASGGPSGWWPWVGGCS</sequence>
<dbReference type="PANTHER" id="PTHR43245:SF53">
    <property type="entry name" value="EPIMERASE-RELATED"/>
    <property type="match status" value="1"/>
</dbReference>
<dbReference type="InterPro" id="IPR001509">
    <property type="entry name" value="Epimerase_deHydtase"/>
</dbReference>
<dbReference type="EMBL" id="SRHE01000931">
    <property type="protein sequence ID" value="TWW07938.1"/>
    <property type="molecule type" value="Genomic_DNA"/>
</dbReference>
<dbReference type="Gene3D" id="3.40.50.720">
    <property type="entry name" value="NAD(P)-binding Rossmann-like Domain"/>
    <property type="match status" value="1"/>
</dbReference>
<evidence type="ECO:0000313" key="3">
    <source>
        <dbReference type="Proteomes" id="UP000321083"/>
    </source>
</evidence>
<dbReference type="Gene3D" id="3.90.25.10">
    <property type="entry name" value="UDP-galactose 4-epimerase, domain 1"/>
    <property type="match status" value="1"/>
</dbReference>
<feature type="non-terminal residue" evidence="2">
    <location>
        <position position="341"/>
    </location>
</feature>
<dbReference type="InterPro" id="IPR050177">
    <property type="entry name" value="Lipid_A_modif_metabolic_enz"/>
</dbReference>
<name>A0A5C6LZY9_9PLAN</name>